<evidence type="ECO:0000256" key="1">
    <source>
        <dbReference type="ARBA" id="ARBA00023125"/>
    </source>
</evidence>
<dbReference type="GO" id="GO:0003677">
    <property type="term" value="F:DNA binding"/>
    <property type="evidence" value="ECO:0007669"/>
    <property type="project" value="UniProtKB-KW"/>
</dbReference>
<evidence type="ECO:0000313" key="3">
    <source>
        <dbReference type="EMBL" id="MDQ0272305.1"/>
    </source>
</evidence>
<organism evidence="3 4">
    <name type="scientific">Cytobacillus purgationiresistens</name>
    <dbReference type="NCBI Taxonomy" id="863449"/>
    <lineage>
        <taxon>Bacteria</taxon>
        <taxon>Bacillati</taxon>
        <taxon>Bacillota</taxon>
        <taxon>Bacilli</taxon>
        <taxon>Bacillales</taxon>
        <taxon>Bacillaceae</taxon>
        <taxon>Cytobacillus</taxon>
    </lineage>
</organism>
<feature type="domain" description="HTH marR-type" evidence="2">
    <location>
        <begin position="6"/>
        <end position="137"/>
    </location>
</feature>
<dbReference type="PANTHER" id="PTHR33164:SF57">
    <property type="entry name" value="MARR-FAMILY TRANSCRIPTIONAL REGULATOR"/>
    <property type="match status" value="1"/>
</dbReference>
<protein>
    <submittedName>
        <fullName evidence="3">DNA-binding MarR family transcriptional regulator</fullName>
    </submittedName>
</protein>
<proteinExistence type="predicted"/>
<dbReference type="Proteomes" id="UP001238088">
    <property type="component" value="Unassembled WGS sequence"/>
</dbReference>
<comment type="caution">
    <text evidence="3">The sequence shown here is derived from an EMBL/GenBank/DDBJ whole genome shotgun (WGS) entry which is preliminary data.</text>
</comment>
<dbReference type="RefSeq" id="WP_307477589.1">
    <property type="nucleotide sequence ID" value="NZ_JAUSUB010000022.1"/>
</dbReference>
<dbReference type="InterPro" id="IPR000835">
    <property type="entry name" value="HTH_MarR-typ"/>
</dbReference>
<dbReference type="SUPFAM" id="SSF46785">
    <property type="entry name" value="Winged helix' DNA-binding domain"/>
    <property type="match status" value="1"/>
</dbReference>
<reference evidence="3 4" key="1">
    <citation type="submission" date="2023-07" db="EMBL/GenBank/DDBJ databases">
        <title>Genomic Encyclopedia of Type Strains, Phase IV (KMG-IV): sequencing the most valuable type-strain genomes for metagenomic binning, comparative biology and taxonomic classification.</title>
        <authorList>
            <person name="Goeker M."/>
        </authorList>
    </citation>
    <scope>NUCLEOTIDE SEQUENCE [LARGE SCALE GENOMIC DNA]</scope>
    <source>
        <strain evidence="3 4">DSM 23494</strain>
    </source>
</reference>
<gene>
    <name evidence="3" type="ORF">J2S17_004197</name>
</gene>
<dbReference type="PANTHER" id="PTHR33164">
    <property type="entry name" value="TRANSCRIPTIONAL REGULATOR, MARR FAMILY"/>
    <property type="match status" value="1"/>
</dbReference>
<evidence type="ECO:0000313" key="4">
    <source>
        <dbReference type="Proteomes" id="UP001238088"/>
    </source>
</evidence>
<accession>A0ABU0AM18</accession>
<dbReference type="InterPro" id="IPR036390">
    <property type="entry name" value="WH_DNA-bd_sf"/>
</dbReference>
<keyword evidence="4" id="KW-1185">Reference proteome</keyword>
<dbReference type="PROSITE" id="PS50995">
    <property type="entry name" value="HTH_MARR_2"/>
    <property type="match status" value="1"/>
</dbReference>
<keyword evidence="1 3" id="KW-0238">DNA-binding</keyword>
<dbReference type="SMART" id="SM00347">
    <property type="entry name" value="HTH_MARR"/>
    <property type="match status" value="1"/>
</dbReference>
<dbReference type="EMBL" id="JAUSUB010000022">
    <property type="protein sequence ID" value="MDQ0272305.1"/>
    <property type="molecule type" value="Genomic_DNA"/>
</dbReference>
<evidence type="ECO:0000259" key="2">
    <source>
        <dbReference type="PROSITE" id="PS50995"/>
    </source>
</evidence>
<name>A0ABU0AM18_9BACI</name>
<dbReference type="InterPro" id="IPR036388">
    <property type="entry name" value="WH-like_DNA-bd_sf"/>
</dbReference>
<dbReference type="InterPro" id="IPR039422">
    <property type="entry name" value="MarR/SlyA-like"/>
</dbReference>
<dbReference type="Gene3D" id="1.10.10.10">
    <property type="entry name" value="Winged helix-like DNA-binding domain superfamily/Winged helix DNA-binding domain"/>
    <property type="match status" value="1"/>
</dbReference>
<dbReference type="Pfam" id="PF01047">
    <property type="entry name" value="MarR"/>
    <property type="match status" value="1"/>
</dbReference>
<sequence>MKDQTVFELIHTMEKVTNRLIIQWNQSFNENLGISHVLLLSQLKNNGKSRPIDLAKSLGIAPPSVTHLTEKLMKKDLIIRVADDNDKRISYMEITEKGISILNKAQGEGYLLQKKTFEKLSEEERSQMLNVYHKLNQILD</sequence>
<dbReference type="PRINTS" id="PR00598">
    <property type="entry name" value="HTHMARR"/>
</dbReference>